<organism evidence="2 3">
    <name type="scientific">Trifolium medium</name>
    <dbReference type="NCBI Taxonomy" id="97028"/>
    <lineage>
        <taxon>Eukaryota</taxon>
        <taxon>Viridiplantae</taxon>
        <taxon>Streptophyta</taxon>
        <taxon>Embryophyta</taxon>
        <taxon>Tracheophyta</taxon>
        <taxon>Spermatophyta</taxon>
        <taxon>Magnoliopsida</taxon>
        <taxon>eudicotyledons</taxon>
        <taxon>Gunneridae</taxon>
        <taxon>Pentapetalae</taxon>
        <taxon>rosids</taxon>
        <taxon>fabids</taxon>
        <taxon>Fabales</taxon>
        <taxon>Fabaceae</taxon>
        <taxon>Papilionoideae</taxon>
        <taxon>50 kb inversion clade</taxon>
        <taxon>NPAAA clade</taxon>
        <taxon>Hologalegina</taxon>
        <taxon>IRL clade</taxon>
        <taxon>Trifolieae</taxon>
        <taxon>Trifolium</taxon>
    </lineage>
</organism>
<reference evidence="2 3" key="1">
    <citation type="journal article" date="2018" name="Front. Plant Sci.">
        <title>Red Clover (Trifolium pratense) and Zigzag Clover (T. medium) - A Picture of Genomic Similarities and Differences.</title>
        <authorList>
            <person name="Dluhosova J."/>
            <person name="Istvanek J."/>
            <person name="Nedelnik J."/>
            <person name="Repkova J."/>
        </authorList>
    </citation>
    <scope>NUCLEOTIDE SEQUENCE [LARGE SCALE GENOMIC DNA]</scope>
    <source>
        <strain evidence="3">cv. 10/8</strain>
        <tissue evidence="2">Leaf</tissue>
    </source>
</reference>
<dbReference type="AlphaFoldDB" id="A0A392PSM3"/>
<evidence type="ECO:0000313" key="2">
    <source>
        <dbReference type="EMBL" id="MCI14499.1"/>
    </source>
</evidence>
<evidence type="ECO:0000313" key="3">
    <source>
        <dbReference type="Proteomes" id="UP000265520"/>
    </source>
</evidence>
<keyword evidence="3" id="KW-1185">Reference proteome</keyword>
<protein>
    <submittedName>
        <fullName evidence="2">Uncharacterized protein</fullName>
    </submittedName>
</protein>
<dbReference type="Proteomes" id="UP000265520">
    <property type="component" value="Unassembled WGS sequence"/>
</dbReference>
<feature type="transmembrane region" description="Helical" evidence="1">
    <location>
        <begin position="37"/>
        <end position="56"/>
    </location>
</feature>
<accession>A0A392PSM3</accession>
<evidence type="ECO:0000256" key="1">
    <source>
        <dbReference type="SAM" id="Phobius"/>
    </source>
</evidence>
<name>A0A392PSM3_9FABA</name>
<proteinExistence type="predicted"/>
<feature type="transmembrane region" description="Helical" evidence="1">
    <location>
        <begin position="68"/>
        <end position="88"/>
    </location>
</feature>
<keyword evidence="1" id="KW-1133">Transmembrane helix</keyword>
<comment type="caution">
    <text evidence="2">The sequence shown here is derived from an EMBL/GenBank/DDBJ whole genome shotgun (WGS) entry which is preliminary data.</text>
</comment>
<keyword evidence="1" id="KW-0812">Transmembrane</keyword>
<keyword evidence="1" id="KW-0472">Membrane</keyword>
<dbReference type="EMBL" id="LXQA010092664">
    <property type="protein sequence ID" value="MCI14499.1"/>
    <property type="molecule type" value="Genomic_DNA"/>
</dbReference>
<sequence length="112" mass="12764">MLPSWLWWGARPSRRLHHLTQVGVFSLTPPSRLYKPLTLLLMLCLVSICVFASYGSDSFSSSTAEASPQWWLCFVWIGGQICIWWFILVSDGSYLAMVAVVHHHCLLRYGCC</sequence>